<organism evidence="1 2">
    <name type="scientific">Linum trigynum</name>
    <dbReference type="NCBI Taxonomy" id="586398"/>
    <lineage>
        <taxon>Eukaryota</taxon>
        <taxon>Viridiplantae</taxon>
        <taxon>Streptophyta</taxon>
        <taxon>Embryophyta</taxon>
        <taxon>Tracheophyta</taxon>
        <taxon>Spermatophyta</taxon>
        <taxon>Magnoliopsida</taxon>
        <taxon>eudicotyledons</taxon>
        <taxon>Gunneridae</taxon>
        <taxon>Pentapetalae</taxon>
        <taxon>rosids</taxon>
        <taxon>fabids</taxon>
        <taxon>Malpighiales</taxon>
        <taxon>Linaceae</taxon>
        <taxon>Linum</taxon>
    </lineage>
</organism>
<name>A0AAV2DV29_9ROSI</name>
<sequence length="146" mass="15124">MAQMTRPSGLESICVMWPRVAGEGSLQPPPFVRPNFQPFLVGGSTGDRLATSFFSVSESPFFSGPSSLGLDTTFDSCSGDSNFVTSFPDSAAGVFSSVVTPTGAGRDIRATCISGESSRSAISISASYSASGSLTGTSRSANYHRN</sequence>
<proteinExistence type="predicted"/>
<gene>
    <name evidence="1" type="ORF">LTRI10_LOCUS19005</name>
</gene>
<dbReference type="EMBL" id="OZ034816">
    <property type="protein sequence ID" value="CAL1377347.1"/>
    <property type="molecule type" value="Genomic_DNA"/>
</dbReference>
<evidence type="ECO:0000313" key="2">
    <source>
        <dbReference type="Proteomes" id="UP001497516"/>
    </source>
</evidence>
<evidence type="ECO:0000313" key="1">
    <source>
        <dbReference type="EMBL" id="CAL1377347.1"/>
    </source>
</evidence>
<keyword evidence="2" id="KW-1185">Reference proteome</keyword>
<protein>
    <submittedName>
        <fullName evidence="1">Uncharacterized protein</fullName>
    </submittedName>
</protein>
<dbReference type="AlphaFoldDB" id="A0AAV2DV29"/>
<reference evidence="1 2" key="1">
    <citation type="submission" date="2024-04" db="EMBL/GenBank/DDBJ databases">
        <authorList>
            <person name="Fracassetti M."/>
        </authorList>
    </citation>
    <scope>NUCLEOTIDE SEQUENCE [LARGE SCALE GENOMIC DNA]</scope>
</reference>
<accession>A0AAV2DV29</accession>
<dbReference type="Proteomes" id="UP001497516">
    <property type="component" value="Chromosome 3"/>
</dbReference>